<feature type="compositionally biased region" description="Basic residues" evidence="1">
    <location>
        <begin position="183"/>
        <end position="192"/>
    </location>
</feature>
<accession>A0A166Q6A7</accession>
<feature type="compositionally biased region" description="Basic residues" evidence="1">
    <location>
        <begin position="131"/>
        <end position="150"/>
    </location>
</feature>
<evidence type="ECO:0000256" key="1">
    <source>
        <dbReference type="SAM" id="MobiDB-lite"/>
    </source>
</evidence>
<evidence type="ECO:0000313" key="2">
    <source>
        <dbReference type="EMBL" id="KZP26803.1"/>
    </source>
</evidence>
<feature type="compositionally biased region" description="Acidic residues" evidence="1">
    <location>
        <begin position="85"/>
        <end position="94"/>
    </location>
</feature>
<dbReference type="EMBL" id="KV417512">
    <property type="protein sequence ID" value="KZP26803.1"/>
    <property type="molecule type" value="Genomic_DNA"/>
</dbReference>
<gene>
    <name evidence="2" type="ORF">FIBSPDRAFT_334715</name>
</gene>
<feature type="compositionally biased region" description="Low complexity" evidence="1">
    <location>
        <begin position="33"/>
        <end position="52"/>
    </location>
</feature>
<proteinExistence type="predicted"/>
<feature type="compositionally biased region" description="Basic and acidic residues" evidence="1">
    <location>
        <begin position="1"/>
        <end position="12"/>
    </location>
</feature>
<keyword evidence="3" id="KW-1185">Reference proteome</keyword>
<feature type="compositionally biased region" description="Low complexity" evidence="1">
    <location>
        <begin position="61"/>
        <end position="78"/>
    </location>
</feature>
<dbReference type="AlphaFoldDB" id="A0A166Q6A7"/>
<protein>
    <submittedName>
        <fullName evidence="2">Uncharacterized protein</fullName>
    </submittedName>
</protein>
<feature type="region of interest" description="Disordered" evidence="1">
    <location>
        <begin position="1"/>
        <end position="211"/>
    </location>
</feature>
<name>A0A166Q6A7_9AGAM</name>
<dbReference type="Proteomes" id="UP000076532">
    <property type="component" value="Unassembled WGS sequence"/>
</dbReference>
<reference evidence="2 3" key="1">
    <citation type="journal article" date="2016" name="Mol. Biol. Evol.">
        <title>Comparative Genomics of Early-Diverging Mushroom-Forming Fungi Provides Insights into the Origins of Lignocellulose Decay Capabilities.</title>
        <authorList>
            <person name="Nagy L.G."/>
            <person name="Riley R."/>
            <person name="Tritt A."/>
            <person name="Adam C."/>
            <person name="Daum C."/>
            <person name="Floudas D."/>
            <person name="Sun H."/>
            <person name="Yadav J.S."/>
            <person name="Pangilinan J."/>
            <person name="Larsson K.H."/>
            <person name="Matsuura K."/>
            <person name="Barry K."/>
            <person name="Labutti K."/>
            <person name="Kuo R."/>
            <person name="Ohm R.A."/>
            <person name="Bhattacharya S.S."/>
            <person name="Shirouzu T."/>
            <person name="Yoshinaga Y."/>
            <person name="Martin F.M."/>
            <person name="Grigoriev I.V."/>
            <person name="Hibbett D.S."/>
        </authorList>
    </citation>
    <scope>NUCLEOTIDE SEQUENCE [LARGE SCALE GENOMIC DNA]</scope>
    <source>
        <strain evidence="2 3">CBS 109695</strain>
    </source>
</reference>
<organism evidence="2 3">
    <name type="scientific">Athelia psychrophila</name>
    <dbReference type="NCBI Taxonomy" id="1759441"/>
    <lineage>
        <taxon>Eukaryota</taxon>
        <taxon>Fungi</taxon>
        <taxon>Dikarya</taxon>
        <taxon>Basidiomycota</taxon>
        <taxon>Agaricomycotina</taxon>
        <taxon>Agaricomycetes</taxon>
        <taxon>Agaricomycetidae</taxon>
        <taxon>Atheliales</taxon>
        <taxon>Atheliaceae</taxon>
        <taxon>Athelia</taxon>
    </lineage>
</organism>
<sequence>MTETDWHTRNTDVLEQFTPRAAAKSPAPPAPAPAQAQVISSASSSIPTVPASSFPPPSPTPGSSFPQSAPTSTATSTWPAPPKADEEEDEEENDDFTRELQRGMEQLMRELCPVRPLVARPPPRSVQTRGARSRSRRRRPRSRPRGRRCSSRAWTGWSPRPRMPLPARRLASSLGMQALRGPLRLRRRRMGRARAQEGQEGLPGGHPRGGG</sequence>
<evidence type="ECO:0000313" key="3">
    <source>
        <dbReference type="Proteomes" id="UP000076532"/>
    </source>
</evidence>
<feature type="compositionally biased region" description="Low complexity" evidence="1">
    <location>
        <begin position="165"/>
        <end position="182"/>
    </location>
</feature>
<feature type="compositionally biased region" description="Gly residues" evidence="1">
    <location>
        <begin position="201"/>
        <end position="211"/>
    </location>
</feature>